<dbReference type="Gene3D" id="1.10.630.10">
    <property type="entry name" value="Cytochrome P450"/>
    <property type="match status" value="1"/>
</dbReference>
<sequence length="141" mass="16265">MLPSMIVMVPTVCRLYPSIARTDRVAKETITVKGITIPKNMMVSVPFFALHRDPELWPEPEEFQPERFSKENRDKIQPYSYMPFGTGPRNCVGMKFAQAMVKVALVAVLQHYSFQVCEETEVSRCFPLKKMCICLKFTYCT</sequence>
<name>A0A8C6V9E8_9GOBI</name>
<comment type="similarity">
    <text evidence="1 9">Belongs to the cytochrome P450 family.</text>
</comment>
<proteinExistence type="inferred from homology"/>
<evidence type="ECO:0008006" key="12">
    <source>
        <dbReference type="Google" id="ProtNLM"/>
    </source>
</evidence>
<dbReference type="PROSITE" id="PS00086">
    <property type="entry name" value="CYTOCHROME_P450"/>
    <property type="match status" value="1"/>
</dbReference>
<evidence type="ECO:0000256" key="3">
    <source>
        <dbReference type="ARBA" id="ARBA00022723"/>
    </source>
</evidence>
<evidence type="ECO:0000256" key="8">
    <source>
        <dbReference type="PIRSR" id="PIRSR602403-1"/>
    </source>
</evidence>
<evidence type="ECO:0000256" key="4">
    <source>
        <dbReference type="ARBA" id="ARBA00023002"/>
    </source>
</evidence>
<dbReference type="InterPro" id="IPR036396">
    <property type="entry name" value="Cyt_P450_sf"/>
</dbReference>
<evidence type="ECO:0000256" key="5">
    <source>
        <dbReference type="ARBA" id="ARBA00023004"/>
    </source>
</evidence>
<dbReference type="InterPro" id="IPR017972">
    <property type="entry name" value="Cyt_P450_CS"/>
</dbReference>
<dbReference type="Pfam" id="PF00067">
    <property type="entry name" value="p450"/>
    <property type="match status" value="1"/>
</dbReference>
<evidence type="ECO:0000256" key="9">
    <source>
        <dbReference type="RuleBase" id="RU000461"/>
    </source>
</evidence>
<evidence type="ECO:0000256" key="2">
    <source>
        <dbReference type="ARBA" id="ARBA00022617"/>
    </source>
</evidence>
<organism evidence="10 11">
    <name type="scientific">Neogobius melanostomus</name>
    <name type="common">round goby</name>
    <dbReference type="NCBI Taxonomy" id="47308"/>
    <lineage>
        <taxon>Eukaryota</taxon>
        <taxon>Metazoa</taxon>
        <taxon>Chordata</taxon>
        <taxon>Craniata</taxon>
        <taxon>Vertebrata</taxon>
        <taxon>Euteleostomi</taxon>
        <taxon>Actinopterygii</taxon>
        <taxon>Neopterygii</taxon>
        <taxon>Teleostei</taxon>
        <taxon>Neoteleostei</taxon>
        <taxon>Acanthomorphata</taxon>
        <taxon>Gobiaria</taxon>
        <taxon>Gobiiformes</taxon>
        <taxon>Gobioidei</taxon>
        <taxon>Gobiidae</taxon>
        <taxon>Benthophilinae</taxon>
        <taxon>Neogobiini</taxon>
        <taxon>Neogobius</taxon>
    </lineage>
</organism>
<dbReference type="GO" id="GO:0008395">
    <property type="term" value="F:steroid hydroxylase activity"/>
    <property type="evidence" value="ECO:0007669"/>
    <property type="project" value="TreeGrafter"/>
</dbReference>
<dbReference type="GO" id="GO:0005506">
    <property type="term" value="F:iron ion binding"/>
    <property type="evidence" value="ECO:0007669"/>
    <property type="project" value="InterPro"/>
</dbReference>
<keyword evidence="2 8" id="KW-0349">Heme</keyword>
<dbReference type="PANTHER" id="PTHR24302:SF15">
    <property type="entry name" value="FATTY-ACID PEROXYGENASE"/>
    <property type="match status" value="1"/>
</dbReference>
<dbReference type="SUPFAM" id="SSF48264">
    <property type="entry name" value="Cytochrome P450"/>
    <property type="match status" value="1"/>
</dbReference>
<evidence type="ECO:0000256" key="1">
    <source>
        <dbReference type="ARBA" id="ARBA00010617"/>
    </source>
</evidence>
<dbReference type="Proteomes" id="UP000694523">
    <property type="component" value="Unplaced"/>
</dbReference>
<dbReference type="InterPro" id="IPR002403">
    <property type="entry name" value="Cyt_P450_E_grp-IV"/>
</dbReference>
<dbReference type="InterPro" id="IPR050705">
    <property type="entry name" value="Cytochrome_P450_3A"/>
</dbReference>
<evidence type="ECO:0000256" key="6">
    <source>
        <dbReference type="ARBA" id="ARBA00023033"/>
    </source>
</evidence>
<dbReference type="GO" id="GO:0016705">
    <property type="term" value="F:oxidoreductase activity, acting on paired donors, with incorporation or reduction of molecular oxygen"/>
    <property type="evidence" value="ECO:0007669"/>
    <property type="project" value="InterPro"/>
</dbReference>
<feature type="binding site" description="axial binding residue" evidence="8">
    <location>
        <position position="91"/>
    </location>
    <ligand>
        <name>heme</name>
        <dbReference type="ChEBI" id="CHEBI:30413"/>
    </ligand>
    <ligandPart>
        <name>Fe</name>
        <dbReference type="ChEBI" id="CHEBI:18248"/>
    </ligandPart>
</feature>
<comment type="cofactor">
    <cofactor evidence="8">
        <name>heme</name>
        <dbReference type="ChEBI" id="CHEBI:30413"/>
    </cofactor>
</comment>
<comment type="function">
    <text evidence="7">Cytochromes P450 are a group of heme-thiolate monooxygenases. They oxidize a variety of structurally unrelated compounds, including steroids, fatty acids, and xenobiotics.</text>
</comment>
<reference evidence="10" key="1">
    <citation type="submission" date="2025-08" db="UniProtKB">
        <authorList>
            <consortium name="Ensembl"/>
        </authorList>
    </citation>
    <scope>IDENTIFICATION</scope>
</reference>
<evidence type="ECO:0000256" key="7">
    <source>
        <dbReference type="ARBA" id="ARBA00043906"/>
    </source>
</evidence>
<dbReference type="Ensembl" id="ENSNMLT00000049728.1">
    <property type="protein sequence ID" value="ENSNMLP00000044802.1"/>
    <property type="gene ID" value="ENSNMLG00000027089.1"/>
</dbReference>
<keyword evidence="5 8" id="KW-0408">Iron</keyword>
<evidence type="ECO:0000313" key="10">
    <source>
        <dbReference type="Ensembl" id="ENSNMLP00000044802.1"/>
    </source>
</evidence>
<keyword evidence="6 9" id="KW-0503">Monooxygenase</keyword>
<dbReference type="GO" id="GO:0020037">
    <property type="term" value="F:heme binding"/>
    <property type="evidence" value="ECO:0007669"/>
    <property type="project" value="InterPro"/>
</dbReference>
<dbReference type="AlphaFoldDB" id="A0A8C6V9E8"/>
<evidence type="ECO:0000313" key="11">
    <source>
        <dbReference type="Proteomes" id="UP000694523"/>
    </source>
</evidence>
<accession>A0A8C6V9E8</accession>
<reference evidence="10" key="2">
    <citation type="submission" date="2025-09" db="UniProtKB">
        <authorList>
            <consortium name="Ensembl"/>
        </authorList>
    </citation>
    <scope>IDENTIFICATION</scope>
</reference>
<dbReference type="PANTHER" id="PTHR24302">
    <property type="entry name" value="CYTOCHROME P450 FAMILY 3"/>
    <property type="match status" value="1"/>
</dbReference>
<keyword evidence="11" id="KW-1185">Reference proteome</keyword>
<dbReference type="PRINTS" id="PR00465">
    <property type="entry name" value="EP450IV"/>
</dbReference>
<keyword evidence="3 8" id="KW-0479">Metal-binding</keyword>
<keyword evidence="4 9" id="KW-0560">Oxidoreductase</keyword>
<dbReference type="InterPro" id="IPR001128">
    <property type="entry name" value="Cyt_P450"/>
</dbReference>
<protein>
    <recommendedName>
        <fullName evidence="12">Cytochrome P450</fullName>
    </recommendedName>
</protein>